<dbReference type="STRING" id="1070870.SAMN05444351_1854"/>
<name>A0A1M5I2Q2_9ACTN</name>
<gene>
    <name evidence="2" type="ORF">SAMN05444351_1854</name>
</gene>
<dbReference type="AlphaFoldDB" id="A0A1M5I2Q2"/>
<organism evidence="2 3">
    <name type="scientific">Geodermatophilus nigrescens</name>
    <dbReference type="NCBI Taxonomy" id="1070870"/>
    <lineage>
        <taxon>Bacteria</taxon>
        <taxon>Bacillati</taxon>
        <taxon>Actinomycetota</taxon>
        <taxon>Actinomycetes</taxon>
        <taxon>Geodermatophilales</taxon>
        <taxon>Geodermatophilaceae</taxon>
        <taxon>Geodermatophilus</taxon>
    </lineage>
</organism>
<dbReference type="OrthoDB" id="5194548at2"/>
<feature type="transmembrane region" description="Helical" evidence="1">
    <location>
        <begin position="99"/>
        <end position="121"/>
    </location>
</feature>
<protein>
    <submittedName>
        <fullName evidence="2">Uncharacterized protein</fullName>
    </submittedName>
</protein>
<dbReference type="EMBL" id="FQVX01000002">
    <property type="protein sequence ID" value="SHG22273.1"/>
    <property type="molecule type" value="Genomic_DNA"/>
</dbReference>
<evidence type="ECO:0000313" key="2">
    <source>
        <dbReference type="EMBL" id="SHG22273.1"/>
    </source>
</evidence>
<evidence type="ECO:0000313" key="3">
    <source>
        <dbReference type="Proteomes" id="UP000184471"/>
    </source>
</evidence>
<sequence>MPLALVLLLLVALALPLLAWSLAGRRFWADLRGPAGRDLRAEVVARHRLAPADADVVQQAVTRGRPAPAPLRPAAADWAGSTLATVDEQHARHAGRDRAAAVVLALAGLCVLAGVVLALVLDAGPVSFLLLLLAAGAVGNVALLPLLVRRNLRRAVAANSRG</sequence>
<proteinExistence type="predicted"/>
<keyword evidence="1" id="KW-0472">Membrane</keyword>
<evidence type="ECO:0000256" key="1">
    <source>
        <dbReference type="SAM" id="Phobius"/>
    </source>
</evidence>
<dbReference type="RefSeq" id="WP_073419893.1">
    <property type="nucleotide sequence ID" value="NZ_FQVX01000002.1"/>
</dbReference>
<keyword evidence="1" id="KW-0812">Transmembrane</keyword>
<reference evidence="2 3" key="1">
    <citation type="submission" date="2016-11" db="EMBL/GenBank/DDBJ databases">
        <authorList>
            <person name="Jaros S."/>
            <person name="Januszkiewicz K."/>
            <person name="Wedrychowicz H."/>
        </authorList>
    </citation>
    <scope>NUCLEOTIDE SEQUENCE [LARGE SCALE GENOMIC DNA]</scope>
    <source>
        <strain evidence="2 3">DSM 45408</strain>
    </source>
</reference>
<accession>A0A1M5I2Q2</accession>
<keyword evidence="1" id="KW-1133">Transmembrane helix</keyword>
<keyword evidence="3" id="KW-1185">Reference proteome</keyword>
<feature type="transmembrane region" description="Helical" evidence="1">
    <location>
        <begin position="128"/>
        <end position="148"/>
    </location>
</feature>
<dbReference type="Proteomes" id="UP000184471">
    <property type="component" value="Unassembled WGS sequence"/>
</dbReference>